<evidence type="ECO:0000256" key="5">
    <source>
        <dbReference type="ARBA" id="ARBA00023136"/>
    </source>
</evidence>
<protein>
    <recommendedName>
        <fullName evidence="6">Phosphate transporter</fullName>
    </recommendedName>
</protein>
<dbReference type="GO" id="GO:0005315">
    <property type="term" value="F:phosphate transmembrane transporter activity"/>
    <property type="evidence" value="ECO:0007669"/>
    <property type="project" value="InterPro"/>
</dbReference>
<feature type="transmembrane region" description="Helical" evidence="6">
    <location>
        <begin position="256"/>
        <end position="275"/>
    </location>
</feature>
<keyword evidence="6" id="KW-0592">Phosphate transport</keyword>
<dbReference type="EMBL" id="LGGN01000013">
    <property type="protein sequence ID" value="KUK78647.1"/>
    <property type="molecule type" value="Genomic_DNA"/>
</dbReference>
<comment type="similarity">
    <text evidence="6">Belongs to the inorganic phosphate transporter (PiT) (TC 2.A.20) family.</text>
</comment>
<keyword evidence="4 6" id="KW-1133">Transmembrane helix</keyword>
<reference evidence="8" key="1">
    <citation type="journal article" date="2015" name="MBio">
        <title>Genome-Resolved Metagenomic Analysis Reveals Roles for Candidate Phyla and Other Microbial Community Members in Biogeochemical Transformations in Oil Reservoirs.</title>
        <authorList>
            <person name="Hu P."/>
            <person name="Tom L."/>
            <person name="Singh A."/>
            <person name="Thomas B.C."/>
            <person name="Baker B.J."/>
            <person name="Piceno Y.M."/>
            <person name="Andersen G.L."/>
            <person name="Banfield J.F."/>
        </authorList>
    </citation>
    <scope>NUCLEOTIDE SEQUENCE [LARGE SCALE GENOMIC DNA]</scope>
</reference>
<evidence type="ECO:0000313" key="7">
    <source>
        <dbReference type="EMBL" id="KUK78647.1"/>
    </source>
</evidence>
<dbReference type="PATRIC" id="fig|294710.3.peg.106"/>
<dbReference type="GO" id="GO:0016020">
    <property type="term" value="C:membrane"/>
    <property type="evidence" value="ECO:0007669"/>
    <property type="project" value="UniProtKB-SubCell"/>
</dbReference>
<keyword evidence="5 6" id="KW-0472">Membrane</keyword>
<feature type="transmembrane region" description="Helical" evidence="6">
    <location>
        <begin position="84"/>
        <end position="104"/>
    </location>
</feature>
<comment type="subcellular location">
    <subcellularLocation>
        <location evidence="1 6">Membrane</location>
        <topology evidence="1 6">Multi-pass membrane protein</topology>
    </subcellularLocation>
</comment>
<sequence length="763" mass="84765">MILYMDSIYLIIIIVLLVLATLDLIVGVSNDAVNFLNSSIGSKVAPLWVILTVASLGVMIGVMFSSGMMEVARSGVFYPDKFTFPSIMTLFLAVMITDVILLDLFNTLGLPTSTTVSLVFELLGAAVAVALFTLWTSESGGQLGDYINSAKALAIISGIFISIAIAFVVGCIIMYISRLIFSFNYAKRFRYLGALWGGIALTAIIYFAIFKGLKGSVLVTPEMLNYLENHMGTALLYSLAGSTALMALLQHLFRINILKVIVLAGTTALAMAFAGNDLVNFIGVFMAGYDSFRIAGEVAATGGNIDTLYMDKLNEPVMANLPWLIGAGLIMILSLWFSKKSRSVTETEVNLARKGEGVERFSSSPLSRSIVRGSLTISKSINKIMPAPIIRFIDRQFTPVKTENGASFDLIRASVNLTVAALLISLGTSLKLPLSTTFVTFMVAMGTSLADRAWGRDSAVYRINGVLTVVAGWLMTALIAFTVALLIGLFLMWGGKITIAVMILLVGFMLYKSRRMHTKRKNREQQQQQVLSSEIQLVTSCNEDVRLLLNKTLTIYERMLQGLRNEDRKIVKKAMTDANELYEKFKDKRTYEVVPTLENMEMNALDLEQEYVQLVDYSYEITKSLKAMTEASFHYIDNNHSAFTKEQIEDLTMIYKILSEAFNRYNEMDLKGDYSQFAVVTNMRNVIIDLYQKLNKRQIKRVKAGESTTRNSILFLNLVNESKIITLQSSNLLKSHRNFKENYAKAGPDVNAKTLIQQVTLNL</sequence>
<evidence type="ECO:0000256" key="2">
    <source>
        <dbReference type="ARBA" id="ARBA00022448"/>
    </source>
</evidence>
<feature type="transmembrane region" description="Helical" evidence="6">
    <location>
        <begin position="317"/>
        <end position="337"/>
    </location>
</feature>
<dbReference type="PANTHER" id="PTHR11101:SF16">
    <property type="entry name" value="PHOSPHATE TRANSPORTER"/>
    <property type="match status" value="1"/>
</dbReference>
<feature type="transmembrane region" description="Helical" evidence="6">
    <location>
        <begin position="189"/>
        <end position="210"/>
    </location>
</feature>
<proteinExistence type="inferred from homology"/>
<evidence type="ECO:0000256" key="1">
    <source>
        <dbReference type="ARBA" id="ARBA00004141"/>
    </source>
</evidence>
<dbReference type="InterPro" id="IPR001204">
    <property type="entry name" value="Phos_transporter"/>
</dbReference>
<evidence type="ECO:0000256" key="6">
    <source>
        <dbReference type="RuleBase" id="RU363058"/>
    </source>
</evidence>
<evidence type="ECO:0000256" key="4">
    <source>
        <dbReference type="ARBA" id="ARBA00022989"/>
    </source>
</evidence>
<keyword evidence="2 6" id="KW-0813">Transport</keyword>
<dbReference type="GO" id="GO:0035435">
    <property type="term" value="P:phosphate ion transmembrane transport"/>
    <property type="evidence" value="ECO:0007669"/>
    <property type="project" value="TreeGrafter"/>
</dbReference>
<dbReference type="PANTHER" id="PTHR11101">
    <property type="entry name" value="PHOSPHATE TRANSPORTER"/>
    <property type="match status" value="1"/>
</dbReference>
<feature type="transmembrane region" description="Helical" evidence="6">
    <location>
        <begin position="466"/>
        <end position="487"/>
    </location>
</feature>
<dbReference type="STRING" id="1123008.GCA_000380985_00562"/>
<gene>
    <name evidence="7" type="ORF">XD92_0150</name>
</gene>
<keyword evidence="3 6" id="KW-0812">Transmembrane</keyword>
<accession>A0A101HKS7</accession>
<evidence type="ECO:0000256" key="3">
    <source>
        <dbReference type="ARBA" id="ARBA00022692"/>
    </source>
</evidence>
<dbReference type="AlphaFoldDB" id="A0A101HKS7"/>
<dbReference type="Pfam" id="PF01384">
    <property type="entry name" value="PHO4"/>
    <property type="match status" value="1"/>
</dbReference>
<comment type="caution">
    <text evidence="7">The sequence shown here is derived from an EMBL/GenBank/DDBJ whole genome shotgun (WGS) entry which is preliminary data.</text>
</comment>
<feature type="transmembrane region" description="Helical" evidence="6">
    <location>
        <begin position="493"/>
        <end position="511"/>
    </location>
</feature>
<feature type="transmembrane region" description="Helical" evidence="6">
    <location>
        <begin position="47"/>
        <end position="64"/>
    </location>
</feature>
<name>A0A101HKS7_9BACT</name>
<feature type="transmembrane region" description="Helical" evidence="6">
    <location>
        <begin position="6"/>
        <end position="26"/>
    </location>
</feature>
<feature type="transmembrane region" description="Helical" evidence="6">
    <location>
        <begin position="155"/>
        <end position="177"/>
    </location>
</feature>
<evidence type="ECO:0000313" key="8">
    <source>
        <dbReference type="Proteomes" id="UP000053860"/>
    </source>
</evidence>
<dbReference type="Proteomes" id="UP000053860">
    <property type="component" value="Unassembled WGS sequence"/>
</dbReference>
<organism evidence="7 8">
    <name type="scientific">Proteiniphilum acetatigenes</name>
    <dbReference type="NCBI Taxonomy" id="294710"/>
    <lineage>
        <taxon>Bacteria</taxon>
        <taxon>Pseudomonadati</taxon>
        <taxon>Bacteroidota</taxon>
        <taxon>Bacteroidia</taxon>
        <taxon>Bacteroidales</taxon>
        <taxon>Dysgonomonadaceae</taxon>
        <taxon>Proteiniphilum</taxon>
    </lineage>
</organism>
<feature type="transmembrane region" description="Helical" evidence="6">
    <location>
        <begin position="230"/>
        <end position="249"/>
    </location>
</feature>